<evidence type="ECO:0000313" key="1">
    <source>
        <dbReference type="EMBL" id="CCX31792.1"/>
    </source>
</evidence>
<protein>
    <submittedName>
        <fullName evidence="1">Uncharacterized protein</fullName>
    </submittedName>
</protein>
<dbReference type="Proteomes" id="UP000018144">
    <property type="component" value="Unassembled WGS sequence"/>
</dbReference>
<dbReference type="AlphaFoldDB" id="U4LJT0"/>
<gene>
    <name evidence="1" type="ORF">PCON_11436</name>
</gene>
<keyword evidence="2" id="KW-1185">Reference proteome</keyword>
<name>U4LJT0_PYROM</name>
<reference evidence="1 2" key="1">
    <citation type="journal article" date="2013" name="PLoS Genet.">
        <title>The genome and development-dependent transcriptomes of Pyronema confluens: a window into fungal evolution.</title>
        <authorList>
            <person name="Traeger S."/>
            <person name="Altegoer F."/>
            <person name="Freitag M."/>
            <person name="Gabaldon T."/>
            <person name="Kempken F."/>
            <person name="Kumar A."/>
            <person name="Marcet-Houben M."/>
            <person name="Poggeler S."/>
            <person name="Stajich J.E."/>
            <person name="Nowrousian M."/>
        </authorList>
    </citation>
    <scope>NUCLEOTIDE SEQUENCE [LARGE SCALE GENOMIC DNA]</scope>
    <source>
        <strain evidence="2">CBS 100304</strain>
        <tissue evidence="1">Vegetative mycelium</tissue>
    </source>
</reference>
<dbReference type="EMBL" id="HF935650">
    <property type="protein sequence ID" value="CCX31792.1"/>
    <property type="molecule type" value="Genomic_DNA"/>
</dbReference>
<organism evidence="1 2">
    <name type="scientific">Pyronema omphalodes (strain CBS 100304)</name>
    <name type="common">Pyronema confluens</name>
    <dbReference type="NCBI Taxonomy" id="1076935"/>
    <lineage>
        <taxon>Eukaryota</taxon>
        <taxon>Fungi</taxon>
        <taxon>Dikarya</taxon>
        <taxon>Ascomycota</taxon>
        <taxon>Pezizomycotina</taxon>
        <taxon>Pezizomycetes</taxon>
        <taxon>Pezizales</taxon>
        <taxon>Pyronemataceae</taxon>
        <taxon>Pyronema</taxon>
    </lineage>
</organism>
<accession>U4LJT0</accession>
<evidence type="ECO:0000313" key="2">
    <source>
        <dbReference type="Proteomes" id="UP000018144"/>
    </source>
</evidence>
<proteinExistence type="predicted"/>
<sequence>MSTDSSWETSSSGSDLLPTIDEQEEFDEFSDSDVSSKSDKSIHERLAEALLANKSLNNELQRQEIHGYLKIIRDDLQDARKKMWVQGRMIALNKKLDPKLSGFSTATLKRLEYILEYTEKKYEMLGLEIHEYVNELCTKNYANGEDEWQVAVEQWEEVVNVWKDLMTEFKAADVKWNDGKGNLRDAANE</sequence>